<reference evidence="2" key="1">
    <citation type="journal article" date="2023" name="Mol. Phylogenet. Evol.">
        <title>Genome-scale phylogeny and comparative genomics of the fungal order Sordariales.</title>
        <authorList>
            <person name="Hensen N."/>
            <person name="Bonometti L."/>
            <person name="Westerberg I."/>
            <person name="Brannstrom I.O."/>
            <person name="Guillou S."/>
            <person name="Cros-Aarteil S."/>
            <person name="Calhoun S."/>
            <person name="Haridas S."/>
            <person name="Kuo A."/>
            <person name="Mondo S."/>
            <person name="Pangilinan J."/>
            <person name="Riley R."/>
            <person name="LaButti K."/>
            <person name="Andreopoulos B."/>
            <person name="Lipzen A."/>
            <person name="Chen C."/>
            <person name="Yan M."/>
            <person name="Daum C."/>
            <person name="Ng V."/>
            <person name="Clum A."/>
            <person name="Steindorff A."/>
            <person name="Ohm R.A."/>
            <person name="Martin F."/>
            <person name="Silar P."/>
            <person name="Natvig D.O."/>
            <person name="Lalanne C."/>
            <person name="Gautier V."/>
            <person name="Ament-Velasquez S.L."/>
            <person name="Kruys A."/>
            <person name="Hutchinson M.I."/>
            <person name="Powell A.J."/>
            <person name="Barry K."/>
            <person name="Miller A.N."/>
            <person name="Grigoriev I.V."/>
            <person name="Debuchy R."/>
            <person name="Gladieux P."/>
            <person name="Hiltunen Thoren M."/>
            <person name="Johannesson H."/>
        </authorList>
    </citation>
    <scope>NUCLEOTIDE SEQUENCE</scope>
    <source>
        <strain evidence="2">PSN293</strain>
    </source>
</reference>
<keyword evidence="1" id="KW-0472">Membrane</keyword>
<gene>
    <name evidence="2" type="ORF">QBC37DRAFT_376687</name>
</gene>
<keyword evidence="1" id="KW-0812">Transmembrane</keyword>
<evidence type="ECO:0000313" key="3">
    <source>
        <dbReference type="Proteomes" id="UP001301769"/>
    </source>
</evidence>
<reference evidence="2" key="2">
    <citation type="submission" date="2023-05" db="EMBL/GenBank/DDBJ databases">
        <authorList>
            <consortium name="Lawrence Berkeley National Laboratory"/>
            <person name="Steindorff A."/>
            <person name="Hensen N."/>
            <person name="Bonometti L."/>
            <person name="Westerberg I."/>
            <person name="Brannstrom I.O."/>
            <person name="Guillou S."/>
            <person name="Cros-Aarteil S."/>
            <person name="Calhoun S."/>
            <person name="Haridas S."/>
            <person name="Kuo A."/>
            <person name="Mondo S."/>
            <person name="Pangilinan J."/>
            <person name="Riley R."/>
            <person name="Labutti K."/>
            <person name="Andreopoulos B."/>
            <person name="Lipzen A."/>
            <person name="Chen C."/>
            <person name="Yanf M."/>
            <person name="Daum C."/>
            <person name="Ng V."/>
            <person name="Clum A."/>
            <person name="Ohm R."/>
            <person name="Martin F."/>
            <person name="Silar P."/>
            <person name="Natvig D."/>
            <person name="Lalanne C."/>
            <person name="Gautier V."/>
            <person name="Ament-Velasquez S.L."/>
            <person name="Kruys A."/>
            <person name="Hutchinson M.I."/>
            <person name="Powell A.J."/>
            <person name="Barry K."/>
            <person name="Miller A.N."/>
            <person name="Grigoriev I.V."/>
            <person name="Debuchy R."/>
            <person name="Gladieux P."/>
            <person name="Thoren M.H."/>
            <person name="Johannesson H."/>
        </authorList>
    </citation>
    <scope>NUCLEOTIDE SEQUENCE</scope>
    <source>
        <strain evidence="2">PSN293</strain>
    </source>
</reference>
<keyword evidence="3" id="KW-1185">Reference proteome</keyword>
<sequence length="165" mass="17070">MIITDKDPLPIYGFIIAGTLVLIILLNSMLGTCLAGWRSPKTGRATARRPAAMSETTLHSDDAAGNRAHMKSGGSAWGNSFDNDTLSKVMAMNGSIGRNTSDGNGGNDRGMADVASRSSYYSDDGDTLGNGTIINEGVTGGGSVGNGGSLDGGMSRYAVLREWGF</sequence>
<keyword evidence="1" id="KW-1133">Transmembrane helix</keyword>
<feature type="transmembrane region" description="Helical" evidence="1">
    <location>
        <begin position="12"/>
        <end position="37"/>
    </location>
</feature>
<evidence type="ECO:0000313" key="2">
    <source>
        <dbReference type="EMBL" id="KAK4210824.1"/>
    </source>
</evidence>
<evidence type="ECO:0000256" key="1">
    <source>
        <dbReference type="SAM" id="Phobius"/>
    </source>
</evidence>
<dbReference type="Proteomes" id="UP001301769">
    <property type="component" value="Unassembled WGS sequence"/>
</dbReference>
<proteinExistence type="predicted"/>
<dbReference type="EMBL" id="MU858165">
    <property type="protein sequence ID" value="KAK4210824.1"/>
    <property type="molecule type" value="Genomic_DNA"/>
</dbReference>
<comment type="caution">
    <text evidence="2">The sequence shown here is derived from an EMBL/GenBank/DDBJ whole genome shotgun (WGS) entry which is preliminary data.</text>
</comment>
<name>A0AAN6Y1P9_9PEZI</name>
<accession>A0AAN6Y1P9</accession>
<organism evidence="2 3">
    <name type="scientific">Rhypophila decipiens</name>
    <dbReference type="NCBI Taxonomy" id="261697"/>
    <lineage>
        <taxon>Eukaryota</taxon>
        <taxon>Fungi</taxon>
        <taxon>Dikarya</taxon>
        <taxon>Ascomycota</taxon>
        <taxon>Pezizomycotina</taxon>
        <taxon>Sordariomycetes</taxon>
        <taxon>Sordariomycetidae</taxon>
        <taxon>Sordariales</taxon>
        <taxon>Naviculisporaceae</taxon>
        <taxon>Rhypophila</taxon>
    </lineage>
</organism>
<dbReference type="AlphaFoldDB" id="A0AAN6Y1P9"/>
<protein>
    <submittedName>
        <fullName evidence="2">Uncharacterized protein</fullName>
    </submittedName>
</protein>